<feature type="region of interest" description="Disordered" evidence="1">
    <location>
        <begin position="1"/>
        <end position="95"/>
    </location>
</feature>
<dbReference type="AlphaFoldDB" id="A0AAD7CLI1"/>
<keyword evidence="3" id="KW-1185">Reference proteome</keyword>
<evidence type="ECO:0000313" key="3">
    <source>
        <dbReference type="Proteomes" id="UP001221757"/>
    </source>
</evidence>
<name>A0AAD7CLI1_MYCRO</name>
<reference evidence="2" key="1">
    <citation type="submission" date="2023-03" db="EMBL/GenBank/DDBJ databases">
        <title>Massive genome expansion in bonnet fungi (Mycena s.s.) driven by repeated elements and novel gene families across ecological guilds.</title>
        <authorList>
            <consortium name="Lawrence Berkeley National Laboratory"/>
            <person name="Harder C.B."/>
            <person name="Miyauchi S."/>
            <person name="Viragh M."/>
            <person name="Kuo A."/>
            <person name="Thoen E."/>
            <person name="Andreopoulos B."/>
            <person name="Lu D."/>
            <person name="Skrede I."/>
            <person name="Drula E."/>
            <person name="Henrissat B."/>
            <person name="Morin E."/>
            <person name="Kohler A."/>
            <person name="Barry K."/>
            <person name="LaButti K."/>
            <person name="Morin E."/>
            <person name="Salamov A."/>
            <person name="Lipzen A."/>
            <person name="Mereny Z."/>
            <person name="Hegedus B."/>
            <person name="Baldrian P."/>
            <person name="Stursova M."/>
            <person name="Weitz H."/>
            <person name="Taylor A."/>
            <person name="Grigoriev I.V."/>
            <person name="Nagy L.G."/>
            <person name="Martin F."/>
            <person name="Kauserud H."/>
        </authorList>
    </citation>
    <scope>NUCLEOTIDE SEQUENCE</scope>
    <source>
        <strain evidence="2">CBHHK067</strain>
    </source>
</reference>
<evidence type="ECO:0000313" key="2">
    <source>
        <dbReference type="EMBL" id="KAJ7651824.1"/>
    </source>
</evidence>
<sequence length="413" mass="46289">MPKAKKQSRTKNLGQFATKRKCSESRDSDDAQPNKHLRNISPDPASMDQGSDSERNDAQSTLGGVQLIQPDGDNSTSEDGNEPGIEIYEEDDIPHPKDYTDLAQWLKLSDAHLAALHTRISVRGEQELRKAEKERQERGNREDMKHRRQSTQISHFFARTQPAPIERDPESPGRVVSKPSTSRVTVEDVENDDDDYLTVEPCQLSPEALAEEGLDQLPWDPSQDITPRAPDAPVPVEQPLPPNPPVFPPPQSLPPGSATYFHHAQGFTLPNRPRPWKIPTPLPSNTSVDTAIENLQNILHPHRKTGWGHQKTNLDIVTTARLECIIRFLRLYKGAGYAGWTLHSETIATASGKSGSKTWLARKIRQWTIDFCEDSRKIPSHMYGRFNSSILADEDVAGDIHLHLQLLGNPPQR</sequence>
<proteinExistence type="predicted"/>
<organism evidence="2 3">
    <name type="scientific">Mycena rosella</name>
    <name type="common">Pink bonnet</name>
    <name type="synonym">Agaricus rosellus</name>
    <dbReference type="NCBI Taxonomy" id="1033263"/>
    <lineage>
        <taxon>Eukaryota</taxon>
        <taxon>Fungi</taxon>
        <taxon>Dikarya</taxon>
        <taxon>Basidiomycota</taxon>
        <taxon>Agaricomycotina</taxon>
        <taxon>Agaricomycetes</taxon>
        <taxon>Agaricomycetidae</taxon>
        <taxon>Agaricales</taxon>
        <taxon>Marasmiineae</taxon>
        <taxon>Mycenaceae</taxon>
        <taxon>Mycena</taxon>
    </lineage>
</organism>
<feature type="region of interest" description="Disordered" evidence="1">
    <location>
        <begin position="121"/>
        <end position="187"/>
    </location>
</feature>
<protein>
    <submittedName>
        <fullName evidence="2">Uncharacterized protein</fullName>
    </submittedName>
</protein>
<evidence type="ECO:0000256" key="1">
    <source>
        <dbReference type="SAM" id="MobiDB-lite"/>
    </source>
</evidence>
<gene>
    <name evidence="2" type="ORF">B0H17DRAFT_1147588</name>
</gene>
<comment type="caution">
    <text evidence="2">The sequence shown here is derived from an EMBL/GenBank/DDBJ whole genome shotgun (WGS) entry which is preliminary data.</text>
</comment>
<feature type="compositionally biased region" description="Basic and acidic residues" evidence="1">
    <location>
        <begin position="122"/>
        <end position="145"/>
    </location>
</feature>
<accession>A0AAD7CLI1</accession>
<feature type="compositionally biased region" description="Basic and acidic residues" evidence="1">
    <location>
        <begin position="21"/>
        <end position="33"/>
    </location>
</feature>
<dbReference type="Proteomes" id="UP001221757">
    <property type="component" value="Unassembled WGS sequence"/>
</dbReference>
<dbReference type="EMBL" id="JARKIE010000357">
    <property type="protein sequence ID" value="KAJ7651824.1"/>
    <property type="molecule type" value="Genomic_DNA"/>
</dbReference>